<dbReference type="AlphaFoldDB" id="R4RNF6"/>
<organism evidence="1 2">
    <name type="scientific">Strawberry lethal yellows phytoplasma (CPA) str. NZSb11</name>
    <dbReference type="NCBI Taxonomy" id="980422"/>
    <lineage>
        <taxon>Bacteria</taxon>
        <taxon>Bacillati</taxon>
        <taxon>Mycoplasmatota</taxon>
        <taxon>Mollicutes</taxon>
        <taxon>Acholeplasmatales</taxon>
        <taxon>Acholeplasmataceae</taxon>
        <taxon>Candidatus Phytoplasma</taxon>
        <taxon>16SrXII (Stolbur group)</taxon>
    </lineage>
</organism>
<keyword evidence="2" id="KW-1185">Reference proteome</keyword>
<reference evidence="1 2" key="1">
    <citation type="journal article" date="2013" name="BMC Genomics">
        <title>Comparison of the complete genome sequence of two closely related isolates of 'Candidatus Phytoplasma australiense' reveals genome plasticity.</title>
        <authorList>
            <person name="Andersen M.T."/>
            <person name="Liefting L.W."/>
            <person name="Havukkala I."/>
            <person name="Beever R.E."/>
        </authorList>
    </citation>
    <scope>NUCLEOTIDE SEQUENCE [LARGE SCALE GENOMIC DNA]</scope>
    <source>
        <strain evidence="1 2">NZSb11</strain>
    </source>
</reference>
<name>R4RNF6_PHYAS</name>
<accession>R4RNF6</accession>
<gene>
    <name evidence="1" type="ORF">SLY_0035</name>
</gene>
<sequence>MSLEMEKKLKLYSLDVKLKAVFCETGRQKM</sequence>
<evidence type="ECO:0000313" key="1">
    <source>
        <dbReference type="EMBL" id="AGL89961.1"/>
    </source>
</evidence>
<proteinExistence type="predicted"/>
<dbReference type="KEGG" id="nzs:SLY_0035"/>
<dbReference type="HOGENOM" id="CLU_3405740_0_0_14"/>
<protein>
    <submittedName>
        <fullName evidence="1">Uncharacterized protein</fullName>
    </submittedName>
</protein>
<dbReference type="EMBL" id="CP002548">
    <property type="protein sequence ID" value="AGL89961.1"/>
    <property type="molecule type" value="Genomic_DNA"/>
</dbReference>
<dbReference type="Proteomes" id="UP000013941">
    <property type="component" value="Chromosome"/>
</dbReference>
<evidence type="ECO:0000313" key="2">
    <source>
        <dbReference type="Proteomes" id="UP000013941"/>
    </source>
</evidence>